<sequence length="276" mass="31437">MSNTPSHPLWGFGQVVPTAATCMGKFSDHTSLTEEHLVRWAKVVSNRFDDNPAFLELRKNLAEMEQDLINTFHAPHLTGGIHLVHAVVEQYLHTFCNKVFLPHAYSPHSIITADDILSSPPRHNVSANHLFWKMVAKFCIYCQKESFVNPEQKRYLSSACCNWQHIKTVYHCLTHKWIDYNIALEVLALITEESIHKANPKPVACYHDPVTFITDGVFGNHLLLCCPREQLQLAALHLIVLFCAAQPGEVALTKLTTDALKYCNLEFYLTLWDNNE</sequence>
<gene>
    <name evidence="1" type="ORF">UBRO_20647</name>
</gene>
<proteinExistence type="predicted"/>
<dbReference type="AlphaFoldDB" id="A0A1K0GQB9"/>
<organism evidence="1 2">
    <name type="scientific">Ustilago bromivora</name>
    <dbReference type="NCBI Taxonomy" id="307758"/>
    <lineage>
        <taxon>Eukaryota</taxon>
        <taxon>Fungi</taxon>
        <taxon>Dikarya</taxon>
        <taxon>Basidiomycota</taxon>
        <taxon>Ustilaginomycotina</taxon>
        <taxon>Ustilaginomycetes</taxon>
        <taxon>Ustilaginales</taxon>
        <taxon>Ustilaginaceae</taxon>
        <taxon>Ustilago</taxon>
    </lineage>
</organism>
<name>A0A1K0GQB9_9BASI</name>
<evidence type="ECO:0000313" key="1">
    <source>
        <dbReference type="EMBL" id="SAM82233.1"/>
    </source>
</evidence>
<evidence type="ECO:0000313" key="2">
    <source>
        <dbReference type="Proteomes" id="UP000179920"/>
    </source>
</evidence>
<accession>A0A1K0GQB9</accession>
<dbReference type="Proteomes" id="UP000179920">
    <property type="component" value="Chromosome VII"/>
</dbReference>
<reference evidence="2" key="1">
    <citation type="submission" date="2016-04" db="EMBL/GenBank/DDBJ databases">
        <authorList>
            <person name="Guldener U."/>
            <person name="Guldener U."/>
        </authorList>
    </citation>
    <scope>NUCLEOTIDE SEQUENCE [LARGE SCALE GENOMIC DNA]</scope>
    <source>
        <strain evidence="2">UB2112</strain>
    </source>
</reference>
<dbReference type="EMBL" id="LT558123">
    <property type="protein sequence ID" value="SAM82233.1"/>
    <property type="molecule type" value="Genomic_DNA"/>
</dbReference>
<dbReference type="OrthoDB" id="3033142at2759"/>
<protein>
    <submittedName>
        <fullName evidence="1">Uncharacterized protein</fullName>
    </submittedName>
</protein>